<protein>
    <submittedName>
        <fullName evidence="2">Uncharacterized protein</fullName>
    </submittedName>
</protein>
<proteinExistence type="predicted"/>
<evidence type="ECO:0000313" key="2">
    <source>
        <dbReference type="EMBL" id="CRK84709.1"/>
    </source>
</evidence>
<dbReference type="OrthoDB" id="9837559at2"/>
<dbReference type="AlphaFoldDB" id="A0A0U1P353"/>
<keyword evidence="1" id="KW-0472">Membrane</keyword>
<feature type="transmembrane region" description="Helical" evidence="1">
    <location>
        <begin position="123"/>
        <end position="142"/>
    </location>
</feature>
<dbReference type="STRING" id="1499688.BN000_04756"/>
<feature type="transmembrane region" description="Helical" evidence="1">
    <location>
        <begin position="100"/>
        <end position="117"/>
    </location>
</feature>
<sequence length="147" mass="16828">MTNKTGDNLRPNVAASEIHRVEERVRSSRRWYISSMLTVGISTIAFFALVGWVPRSFQRPFLPLITFFPLLIYFILLYVRKSHPPTSGRELTNLEMRLGSIFSLLLLTAVAIDFFLLKPYQGTVWAAFTGILPALPCFYGVWKVSRK</sequence>
<accession>A0A0U1P353</accession>
<gene>
    <name evidence="2" type="ORF">BN000_04756</name>
</gene>
<keyword evidence="1" id="KW-1133">Transmembrane helix</keyword>
<feature type="transmembrane region" description="Helical" evidence="1">
    <location>
        <begin position="60"/>
        <end position="79"/>
    </location>
</feature>
<keyword evidence="1" id="KW-0812">Transmembrane</keyword>
<keyword evidence="3" id="KW-1185">Reference proteome</keyword>
<reference evidence="3" key="1">
    <citation type="submission" date="2015-05" db="EMBL/GenBank/DDBJ databases">
        <authorList>
            <person name="Urmite Genomes"/>
        </authorList>
    </citation>
    <scope>NUCLEOTIDE SEQUENCE [LARGE SCALE GENOMIC DNA]</scope>
    <source>
        <strain evidence="3">LF1</strain>
    </source>
</reference>
<name>A0A0U1P353_9BACI</name>
<organism evidence="2 3">
    <name type="scientific">Neobacillus massiliamazoniensis</name>
    <dbReference type="NCBI Taxonomy" id="1499688"/>
    <lineage>
        <taxon>Bacteria</taxon>
        <taxon>Bacillati</taxon>
        <taxon>Bacillota</taxon>
        <taxon>Bacilli</taxon>
        <taxon>Bacillales</taxon>
        <taxon>Bacillaceae</taxon>
        <taxon>Neobacillus</taxon>
    </lineage>
</organism>
<dbReference type="EMBL" id="CVRB01000005">
    <property type="protein sequence ID" value="CRK84709.1"/>
    <property type="molecule type" value="Genomic_DNA"/>
</dbReference>
<dbReference type="Proteomes" id="UP000199087">
    <property type="component" value="Unassembled WGS sequence"/>
</dbReference>
<evidence type="ECO:0000256" key="1">
    <source>
        <dbReference type="SAM" id="Phobius"/>
    </source>
</evidence>
<feature type="transmembrane region" description="Helical" evidence="1">
    <location>
        <begin position="31"/>
        <end position="54"/>
    </location>
</feature>
<evidence type="ECO:0000313" key="3">
    <source>
        <dbReference type="Proteomes" id="UP000199087"/>
    </source>
</evidence>